<comment type="similarity">
    <text evidence="1">Belongs to the ABC transporter superfamily.</text>
</comment>
<keyword evidence="7" id="KW-1185">Reference proteome</keyword>
<protein>
    <submittedName>
        <fullName evidence="6">ABC transporter ATP-binding protein</fullName>
    </submittedName>
</protein>
<gene>
    <name evidence="6" type="ORF">PQO03_00155</name>
</gene>
<dbReference type="InterPro" id="IPR003593">
    <property type="entry name" value="AAA+_ATPase"/>
</dbReference>
<evidence type="ECO:0000313" key="6">
    <source>
        <dbReference type="EMBL" id="WDE96380.1"/>
    </source>
</evidence>
<reference evidence="6 7" key="1">
    <citation type="submission" date="2023-02" db="EMBL/GenBank/DDBJ databases">
        <title>Genome sequence of Lentisphaera profundi SAORIC-696.</title>
        <authorList>
            <person name="Kim e."/>
            <person name="Cho J.-C."/>
            <person name="Choi A."/>
            <person name="Kang I."/>
        </authorList>
    </citation>
    <scope>NUCLEOTIDE SEQUENCE [LARGE SCALE GENOMIC DNA]</scope>
    <source>
        <strain evidence="6 7">SAORIC-696</strain>
    </source>
</reference>
<dbReference type="EMBL" id="CP117811">
    <property type="protein sequence ID" value="WDE96380.1"/>
    <property type="molecule type" value="Genomic_DNA"/>
</dbReference>
<dbReference type="RefSeq" id="WP_274150446.1">
    <property type="nucleotide sequence ID" value="NZ_CP117811.1"/>
</dbReference>
<dbReference type="Gene3D" id="3.40.50.300">
    <property type="entry name" value="P-loop containing nucleotide triphosphate hydrolases"/>
    <property type="match status" value="1"/>
</dbReference>
<evidence type="ECO:0000256" key="1">
    <source>
        <dbReference type="ARBA" id="ARBA00005417"/>
    </source>
</evidence>
<dbReference type="SMART" id="SM00382">
    <property type="entry name" value="AAA"/>
    <property type="match status" value="1"/>
</dbReference>
<evidence type="ECO:0000256" key="2">
    <source>
        <dbReference type="ARBA" id="ARBA00022448"/>
    </source>
</evidence>
<evidence type="ECO:0000256" key="3">
    <source>
        <dbReference type="ARBA" id="ARBA00022741"/>
    </source>
</evidence>
<keyword evidence="3" id="KW-0547">Nucleotide-binding</keyword>
<dbReference type="CDD" id="cd03230">
    <property type="entry name" value="ABC_DR_subfamily_A"/>
    <property type="match status" value="1"/>
</dbReference>
<dbReference type="InterPro" id="IPR003439">
    <property type="entry name" value="ABC_transporter-like_ATP-bd"/>
</dbReference>
<keyword evidence="4 6" id="KW-0067">ATP-binding</keyword>
<organism evidence="6 7">
    <name type="scientific">Lentisphaera profundi</name>
    <dbReference type="NCBI Taxonomy" id="1658616"/>
    <lineage>
        <taxon>Bacteria</taxon>
        <taxon>Pseudomonadati</taxon>
        <taxon>Lentisphaerota</taxon>
        <taxon>Lentisphaeria</taxon>
        <taxon>Lentisphaerales</taxon>
        <taxon>Lentisphaeraceae</taxon>
        <taxon>Lentisphaera</taxon>
    </lineage>
</organism>
<dbReference type="GO" id="GO:0005524">
    <property type="term" value="F:ATP binding"/>
    <property type="evidence" value="ECO:0007669"/>
    <property type="project" value="UniProtKB-KW"/>
</dbReference>
<proteinExistence type="inferred from homology"/>
<dbReference type="InterPro" id="IPR027417">
    <property type="entry name" value="P-loop_NTPase"/>
</dbReference>
<dbReference type="Proteomes" id="UP001214250">
    <property type="component" value="Chromosome 1"/>
</dbReference>
<name>A0ABY7VQA9_9BACT</name>
<keyword evidence="2" id="KW-0813">Transport</keyword>
<evidence type="ECO:0000313" key="7">
    <source>
        <dbReference type="Proteomes" id="UP001214250"/>
    </source>
</evidence>
<dbReference type="PANTHER" id="PTHR43335:SF3">
    <property type="entry name" value="ABC TRANSPORTER"/>
    <property type="match status" value="1"/>
</dbReference>
<evidence type="ECO:0000259" key="5">
    <source>
        <dbReference type="PROSITE" id="PS50893"/>
    </source>
</evidence>
<accession>A0ABY7VQA9</accession>
<dbReference type="PROSITE" id="PS50893">
    <property type="entry name" value="ABC_TRANSPORTER_2"/>
    <property type="match status" value="1"/>
</dbReference>
<dbReference type="PANTHER" id="PTHR43335">
    <property type="entry name" value="ABC TRANSPORTER, ATP-BINDING PROTEIN"/>
    <property type="match status" value="1"/>
</dbReference>
<dbReference type="SUPFAM" id="SSF52540">
    <property type="entry name" value="P-loop containing nucleoside triphosphate hydrolases"/>
    <property type="match status" value="1"/>
</dbReference>
<dbReference type="Pfam" id="PF00005">
    <property type="entry name" value="ABC_tran"/>
    <property type="match status" value="1"/>
</dbReference>
<feature type="domain" description="ABC transporter" evidence="5">
    <location>
        <begin position="7"/>
        <end position="237"/>
    </location>
</feature>
<sequence>MNKDVMISVRGVKRSFGKLEAVKGISFDIHRGQVVGFIGANGAGKTTTMRMIATLEMPDEGDIYICGSDAVDDPNSVRSKIGWVPDDFGRYQNMTIVEYLDFFARAFDYQDQERKNRIQEVMDFTGLTKLKDRFIDKLSKGQGQRVCLGRALLHDPDVLLMDEPAAGLDPKARMELKNLIRILAEEGKTIFISSHILSELSEICDTMIFLEQGEVLHHGGAEELKRGAREGVSVLVKILNDPQVLENWADMNPGISLLDKTNKGGRLLFEQSSDDFLAETLKRMINEGIQVIEFTQEETTLESAFVDLLNQAEDKELASK</sequence>
<evidence type="ECO:0000256" key="4">
    <source>
        <dbReference type="ARBA" id="ARBA00022840"/>
    </source>
</evidence>